<dbReference type="AlphaFoldDB" id="A0A0D7BLR4"/>
<dbReference type="InterPro" id="IPR001810">
    <property type="entry name" value="F-box_dom"/>
</dbReference>
<feature type="compositionally biased region" description="Basic residues" evidence="1">
    <location>
        <begin position="365"/>
        <end position="382"/>
    </location>
</feature>
<dbReference type="Pfam" id="PF00646">
    <property type="entry name" value="F-box"/>
    <property type="match status" value="1"/>
</dbReference>
<reference evidence="3 4" key="1">
    <citation type="journal article" date="2015" name="Fungal Genet. Biol.">
        <title>Evolution of novel wood decay mechanisms in Agaricales revealed by the genome sequences of Fistulina hepatica and Cylindrobasidium torrendii.</title>
        <authorList>
            <person name="Floudas D."/>
            <person name="Held B.W."/>
            <person name="Riley R."/>
            <person name="Nagy L.G."/>
            <person name="Koehler G."/>
            <person name="Ransdell A.S."/>
            <person name="Younus H."/>
            <person name="Chow J."/>
            <person name="Chiniquy J."/>
            <person name="Lipzen A."/>
            <person name="Tritt A."/>
            <person name="Sun H."/>
            <person name="Haridas S."/>
            <person name="LaButti K."/>
            <person name="Ohm R.A."/>
            <person name="Kues U."/>
            <person name="Blanchette R.A."/>
            <person name="Grigoriev I.V."/>
            <person name="Minto R.E."/>
            <person name="Hibbett D.S."/>
        </authorList>
    </citation>
    <scope>NUCLEOTIDE SEQUENCE [LARGE SCALE GENOMIC DNA]</scope>
    <source>
        <strain evidence="3 4">FP15055 ss-10</strain>
    </source>
</reference>
<accession>A0A0D7BLR4</accession>
<dbReference type="PROSITE" id="PS50181">
    <property type="entry name" value="FBOX"/>
    <property type="match status" value="1"/>
</dbReference>
<sequence>MPPKKNKSAKPSKNTADADTKHTAGKRKRSDNNDLVLCHQKDSAKKPRLEEEIFFRLLEIPTDILYEICSHLHPLSLLHLSRTCKTIRTILMSEASRYAWRSSFESILLDGIREVRNDLCEPRLATLLFENRCDGCQKPRRGAAMPEFMLRVNMCQPCLENSPEFLKMDDVYEVTRKVAPDYSTSRLSCIEGVTPHGADKGAYCYRVYDRASFIEMLEETKDLTDDEFKTWFAAERENFVLFKDECKQLWEFKAYMDDEAKQENAHRKADIGAQRLKDIVTRFTDAGYVIDRPEDSRYKDFWDDVFYSGSSRRGDSAFDCKRLAMRQVPLTDKEWNKGDILSSLIDSGWIVEGEKLRNLREKKERTKQRAKGARADKRRMKA</sequence>
<feature type="region of interest" description="Disordered" evidence="1">
    <location>
        <begin position="1"/>
        <end position="31"/>
    </location>
</feature>
<name>A0A0D7BLR4_9AGAR</name>
<feature type="domain" description="F-box" evidence="2">
    <location>
        <begin position="54"/>
        <end position="103"/>
    </location>
</feature>
<gene>
    <name evidence="3" type="ORF">CYLTODRAFT_487302</name>
</gene>
<dbReference type="SUPFAM" id="SSF81383">
    <property type="entry name" value="F-box domain"/>
    <property type="match status" value="1"/>
</dbReference>
<evidence type="ECO:0000256" key="1">
    <source>
        <dbReference type="SAM" id="MobiDB-lite"/>
    </source>
</evidence>
<evidence type="ECO:0000259" key="2">
    <source>
        <dbReference type="PROSITE" id="PS50181"/>
    </source>
</evidence>
<dbReference type="SMART" id="SM00256">
    <property type="entry name" value="FBOX"/>
    <property type="match status" value="1"/>
</dbReference>
<evidence type="ECO:0000313" key="3">
    <source>
        <dbReference type="EMBL" id="KIY71387.1"/>
    </source>
</evidence>
<dbReference type="STRING" id="1314674.A0A0D7BLR4"/>
<proteinExistence type="predicted"/>
<organism evidence="3 4">
    <name type="scientific">Cylindrobasidium torrendii FP15055 ss-10</name>
    <dbReference type="NCBI Taxonomy" id="1314674"/>
    <lineage>
        <taxon>Eukaryota</taxon>
        <taxon>Fungi</taxon>
        <taxon>Dikarya</taxon>
        <taxon>Basidiomycota</taxon>
        <taxon>Agaricomycotina</taxon>
        <taxon>Agaricomycetes</taxon>
        <taxon>Agaricomycetidae</taxon>
        <taxon>Agaricales</taxon>
        <taxon>Marasmiineae</taxon>
        <taxon>Physalacriaceae</taxon>
        <taxon>Cylindrobasidium</taxon>
    </lineage>
</organism>
<dbReference type="InterPro" id="IPR036047">
    <property type="entry name" value="F-box-like_dom_sf"/>
</dbReference>
<protein>
    <recommendedName>
        <fullName evidence="2">F-box domain-containing protein</fullName>
    </recommendedName>
</protein>
<evidence type="ECO:0000313" key="4">
    <source>
        <dbReference type="Proteomes" id="UP000054007"/>
    </source>
</evidence>
<keyword evidence="4" id="KW-1185">Reference proteome</keyword>
<dbReference type="Proteomes" id="UP000054007">
    <property type="component" value="Unassembled WGS sequence"/>
</dbReference>
<feature type="compositionally biased region" description="Basic residues" evidence="1">
    <location>
        <begin position="1"/>
        <end position="10"/>
    </location>
</feature>
<feature type="region of interest" description="Disordered" evidence="1">
    <location>
        <begin position="360"/>
        <end position="382"/>
    </location>
</feature>
<dbReference type="OrthoDB" id="2322499at2759"/>
<dbReference type="EMBL" id="KN880455">
    <property type="protein sequence ID" value="KIY71387.1"/>
    <property type="molecule type" value="Genomic_DNA"/>
</dbReference>